<gene>
    <name evidence="2" type="ORF">CLUMA_CG019007</name>
</gene>
<protein>
    <submittedName>
        <fullName evidence="2">CLUMA_CG019007, isoform A</fullName>
    </submittedName>
</protein>
<dbReference type="EMBL" id="CVRI01000066">
    <property type="protein sequence ID" value="CRL06081.1"/>
    <property type="molecule type" value="Genomic_DNA"/>
</dbReference>
<reference evidence="2 3" key="1">
    <citation type="submission" date="2015-04" db="EMBL/GenBank/DDBJ databases">
        <authorList>
            <person name="Syromyatnikov M.Y."/>
            <person name="Popov V.N."/>
        </authorList>
    </citation>
    <scope>NUCLEOTIDE SEQUENCE [LARGE SCALE GENOMIC DNA]</scope>
</reference>
<dbReference type="AlphaFoldDB" id="A0A1J1J5C3"/>
<accession>A0A1J1J5C3</accession>
<name>A0A1J1J5C3_9DIPT</name>
<feature type="non-terminal residue" evidence="2">
    <location>
        <position position="29"/>
    </location>
</feature>
<feature type="compositionally biased region" description="Polar residues" evidence="1">
    <location>
        <begin position="1"/>
        <end position="12"/>
    </location>
</feature>
<proteinExistence type="predicted"/>
<sequence>MKLSTRSDSGGSALNGVWDLGTKSGLRVG</sequence>
<evidence type="ECO:0000256" key="1">
    <source>
        <dbReference type="SAM" id="MobiDB-lite"/>
    </source>
</evidence>
<dbReference type="Proteomes" id="UP000183832">
    <property type="component" value="Unassembled WGS sequence"/>
</dbReference>
<organism evidence="2 3">
    <name type="scientific">Clunio marinus</name>
    <dbReference type="NCBI Taxonomy" id="568069"/>
    <lineage>
        <taxon>Eukaryota</taxon>
        <taxon>Metazoa</taxon>
        <taxon>Ecdysozoa</taxon>
        <taxon>Arthropoda</taxon>
        <taxon>Hexapoda</taxon>
        <taxon>Insecta</taxon>
        <taxon>Pterygota</taxon>
        <taxon>Neoptera</taxon>
        <taxon>Endopterygota</taxon>
        <taxon>Diptera</taxon>
        <taxon>Nematocera</taxon>
        <taxon>Chironomoidea</taxon>
        <taxon>Chironomidae</taxon>
        <taxon>Clunio</taxon>
    </lineage>
</organism>
<evidence type="ECO:0000313" key="3">
    <source>
        <dbReference type="Proteomes" id="UP000183832"/>
    </source>
</evidence>
<keyword evidence="3" id="KW-1185">Reference proteome</keyword>
<feature type="region of interest" description="Disordered" evidence="1">
    <location>
        <begin position="1"/>
        <end position="29"/>
    </location>
</feature>
<evidence type="ECO:0000313" key="2">
    <source>
        <dbReference type="EMBL" id="CRL06081.1"/>
    </source>
</evidence>